<keyword evidence="6" id="KW-0442">Lipid degradation</keyword>
<evidence type="ECO:0000256" key="2">
    <source>
        <dbReference type="ARBA" id="ARBA00008664"/>
    </source>
</evidence>
<feature type="compositionally biased region" description="Low complexity" evidence="11">
    <location>
        <begin position="1413"/>
        <end position="1425"/>
    </location>
</feature>
<evidence type="ECO:0000256" key="8">
    <source>
        <dbReference type="ARBA" id="ARBA00042228"/>
    </source>
</evidence>
<dbReference type="CDD" id="cd09141">
    <property type="entry name" value="PLDc_vPLD1_2_yPLD_like_2"/>
    <property type="match status" value="1"/>
</dbReference>
<feature type="region of interest" description="Disordered" evidence="11">
    <location>
        <begin position="1691"/>
        <end position="1844"/>
    </location>
</feature>
<evidence type="ECO:0000256" key="5">
    <source>
        <dbReference type="ARBA" id="ARBA00022801"/>
    </source>
</evidence>
<feature type="compositionally biased region" description="Basic and acidic residues" evidence="11">
    <location>
        <begin position="1701"/>
        <end position="1718"/>
    </location>
</feature>
<feature type="domain" description="PLD phosphodiesterase" evidence="12">
    <location>
        <begin position="952"/>
        <end position="979"/>
    </location>
</feature>
<evidence type="ECO:0000256" key="9">
    <source>
        <dbReference type="ARBA" id="ARBA00074658"/>
    </source>
</evidence>
<evidence type="ECO:0000313" key="14">
    <source>
        <dbReference type="Proteomes" id="UP000309340"/>
    </source>
</evidence>
<dbReference type="Pfam" id="PF13091">
    <property type="entry name" value="PLDc_2"/>
    <property type="match status" value="1"/>
</dbReference>
<comment type="similarity">
    <text evidence="2">Belongs to the phospholipase D family.</text>
</comment>
<dbReference type="Pfam" id="PF00614">
    <property type="entry name" value="PLDc"/>
    <property type="match status" value="1"/>
</dbReference>
<name>A0A4U0WYL3_9PEZI</name>
<dbReference type="Gene3D" id="3.30.1520.10">
    <property type="entry name" value="Phox-like domain"/>
    <property type="match status" value="1"/>
</dbReference>
<feature type="region of interest" description="Disordered" evidence="11">
    <location>
        <begin position="62"/>
        <end position="338"/>
    </location>
</feature>
<feature type="region of interest" description="Disordered" evidence="11">
    <location>
        <begin position="578"/>
        <end position="636"/>
    </location>
</feature>
<dbReference type="FunFam" id="3.30.870.10:FF:000011">
    <property type="entry name" value="Phospholipase"/>
    <property type="match status" value="1"/>
</dbReference>
<dbReference type="CDD" id="cd01254">
    <property type="entry name" value="PH_PLD"/>
    <property type="match status" value="1"/>
</dbReference>
<evidence type="ECO:0000256" key="4">
    <source>
        <dbReference type="ARBA" id="ARBA00022737"/>
    </source>
</evidence>
<evidence type="ECO:0000256" key="7">
    <source>
        <dbReference type="ARBA" id="ARBA00023098"/>
    </source>
</evidence>
<dbReference type="CDD" id="cd09138">
    <property type="entry name" value="PLDc_vPLD1_2_yPLD_like_1"/>
    <property type="match status" value="1"/>
</dbReference>
<dbReference type="EMBL" id="NAJQ01000504">
    <property type="protein sequence ID" value="TKA68491.1"/>
    <property type="molecule type" value="Genomic_DNA"/>
</dbReference>
<evidence type="ECO:0000256" key="3">
    <source>
        <dbReference type="ARBA" id="ARBA00012027"/>
    </source>
</evidence>
<comment type="caution">
    <text evidence="13">The sequence shown here is derived from an EMBL/GenBank/DDBJ whole genome shotgun (WGS) entry which is preliminary data.</text>
</comment>
<evidence type="ECO:0000256" key="11">
    <source>
        <dbReference type="SAM" id="MobiDB-lite"/>
    </source>
</evidence>
<dbReference type="InterPro" id="IPR015679">
    <property type="entry name" value="PLipase_D_fam"/>
</dbReference>
<proteinExistence type="inferred from homology"/>
<organism evidence="13 14">
    <name type="scientific">Friedmanniomyces simplex</name>
    <dbReference type="NCBI Taxonomy" id="329884"/>
    <lineage>
        <taxon>Eukaryota</taxon>
        <taxon>Fungi</taxon>
        <taxon>Dikarya</taxon>
        <taxon>Ascomycota</taxon>
        <taxon>Pezizomycotina</taxon>
        <taxon>Dothideomycetes</taxon>
        <taxon>Dothideomycetidae</taxon>
        <taxon>Mycosphaerellales</taxon>
        <taxon>Teratosphaeriaceae</taxon>
        <taxon>Friedmanniomyces</taxon>
    </lineage>
</organism>
<dbReference type="InterPro" id="IPR036871">
    <property type="entry name" value="PX_dom_sf"/>
</dbReference>
<dbReference type="OrthoDB" id="14911at2759"/>
<dbReference type="GO" id="GO:0009395">
    <property type="term" value="P:phospholipid catabolic process"/>
    <property type="evidence" value="ECO:0007669"/>
    <property type="project" value="TreeGrafter"/>
</dbReference>
<dbReference type="InterPro" id="IPR001736">
    <property type="entry name" value="PLipase_D/transphosphatidylase"/>
</dbReference>
<feature type="compositionally biased region" description="Acidic residues" evidence="11">
    <location>
        <begin position="246"/>
        <end position="258"/>
    </location>
</feature>
<dbReference type="Proteomes" id="UP000309340">
    <property type="component" value="Unassembled WGS sequence"/>
</dbReference>
<dbReference type="EC" id="3.1.4.4" evidence="3"/>
<dbReference type="InterPro" id="IPR025202">
    <property type="entry name" value="PLD-like_dom"/>
</dbReference>
<feature type="region of interest" description="Disordered" evidence="11">
    <location>
        <begin position="1"/>
        <end position="33"/>
    </location>
</feature>
<feature type="compositionally biased region" description="Basic and acidic residues" evidence="11">
    <location>
        <begin position="1349"/>
        <end position="1375"/>
    </location>
</feature>
<feature type="region of interest" description="Disordered" evidence="11">
    <location>
        <begin position="1349"/>
        <end position="1447"/>
    </location>
</feature>
<dbReference type="PROSITE" id="PS50035">
    <property type="entry name" value="PLD"/>
    <property type="match status" value="2"/>
</dbReference>
<comment type="catalytic activity">
    <reaction evidence="1">
        <text>a 1,2-diacyl-sn-glycero-3-phosphocholine + H2O = a 1,2-diacyl-sn-glycero-3-phosphate + choline + H(+)</text>
        <dbReference type="Rhea" id="RHEA:14445"/>
        <dbReference type="ChEBI" id="CHEBI:15354"/>
        <dbReference type="ChEBI" id="CHEBI:15377"/>
        <dbReference type="ChEBI" id="CHEBI:15378"/>
        <dbReference type="ChEBI" id="CHEBI:57643"/>
        <dbReference type="ChEBI" id="CHEBI:58608"/>
        <dbReference type="EC" id="3.1.4.4"/>
    </reaction>
</comment>
<reference evidence="13 14" key="1">
    <citation type="submission" date="2017-03" db="EMBL/GenBank/DDBJ databases">
        <title>Genomes of endolithic fungi from Antarctica.</title>
        <authorList>
            <person name="Coleine C."/>
            <person name="Masonjones S."/>
            <person name="Stajich J.E."/>
        </authorList>
    </citation>
    <scope>NUCLEOTIDE SEQUENCE [LARGE SCALE GENOMIC DNA]</scope>
    <source>
        <strain evidence="13 14">CCFEE 5184</strain>
    </source>
</reference>
<dbReference type="SUPFAM" id="SSF56024">
    <property type="entry name" value="Phospholipase D/nuclease"/>
    <property type="match status" value="2"/>
</dbReference>
<keyword evidence="5" id="KW-0378">Hydrolase</keyword>
<evidence type="ECO:0000259" key="12">
    <source>
        <dbReference type="PROSITE" id="PS50035"/>
    </source>
</evidence>
<feature type="compositionally biased region" description="Basic and acidic residues" evidence="11">
    <location>
        <begin position="180"/>
        <end position="193"/>
    </location>
</feature>
<feature type="compositionally biased region" description="Low complexity" evidence="11">
    <location>
        <begin position="1832"/>
        <end position="1843"/>
    </location>
</feature>
<feature type="compositionally biased region" description="Polar residues" evidence="11">
    <location>
        <begin position="204"/>
        <end position="222"/>
    </location>
</feature>
<dbReference type="STRING" id="329884.A0A4U0WYL3"/>
<feature type="compositionally biased region" description="Basic and acidic residues" evidence="11">
    <location>
        <begin position="1429"/>
        <end position="1446"/>
    </location>
</feature>
<evidence type="ECO:0000256" key="10">
    <source>
        <dbReference type="ARBA" id="ARBA00079280"/>
    </source>
</evidence>
<dbReference type="GO" id="GO:0035091">
    <property type="term" value="F:phosphatidylinositol binding"/>
    <property type="evidence" value="ECO:0007669"/>
    <property type="project" value="InterPro"/>
</dbReference>
<evidence type="ECO:0000313" key="13">
    <source>
        <dbReference type="EMBL" id="TKA68491.1"/>
    </source>
</evidence>
<dbReference type="PANTHER" id="PTHR18896:SF76">
    <property type="entry name" value="PHOSPHOLIPASE"/>
    <property type="match status" value="1"/>
</dbReference>
<keyword evidence="7" id="KW-0443">Lipid metabolism</keyword>
<feature type="domain" description="PLD phosphodiesterase" evidence="12">
    <location>
        <begin position="1261"/>
        <end position="1288"/>
    </location>
</feature>
<feature type="compositionally biased region" description="Low complexity" evidence="11">
    <location>
        <begin position="1719"/>
        <end position="1737"/>
    </location>
</feature>
<gene>
    <name evidence="13" type="ORF">B0A55_08797</name>
</gene>
<sequence length="1892" mass="212141">MATATIAKPYAAGTREESVSPMSRSPRDVSPSTTLYAQEEEMLQKTNGYVSSPLRVQQRLASLDDKKLPDLPNGLVEENGRPKTGAGTAPSVHWDTAAPNGSFPFEAQPGASGPEPTNELLRTNGTAESSPVVVSRRRVNGSGPPTPSHRRSVQFARGTTDEDVAPSPLQKTQTWESEPDGDRAPNSKERDRQSSFFGKLKALTSPSPSSYHTRGPSSSTGFATPLGALSPQSERSEPMYPIEPSEAADGDIEEEDSERDQVDELRPKKRRMYKRPTPYAADSAPSTPKQSRFASFRREHPIPGSSSRPANLDRRNTLSDISDSGHPNAGVSEDEGRDRIRSAWRKGLEGARGLSYAARRHDDTETPNGGAHRPGALRRITGIGGHDGSGVSPFRMRADRQASSSAQKWRQVKSAMKVMTQRKKDERMKVDHQKSAQLMAELLAGAPAALVFASMYQRDEHGHRKVPVLLEQLKIRIPHSEMRKDNAGDRHLLFKVDLEYGSGPARMIWTIRRTLQDFVNLHWKYKGQSAADRFRRGDPGKNKLAKMPKFPKSAFPYARGARGLFEKLMDEDEAEDITQDNIDGVPGGEGSGTDGVPQRPPLSGRKHTRRKSSFAPPRRTSTGELIPPNTDPNSLNAFQREKYNEHQRKKLERYLQQMIRWLIFRADSTRLCKFLELSALAIRLSAEGGFQGKQGLLTIASRRHRELRHKGLNLTKGAGGFAERHHPRWFLVRHSYIVCVDGPESLIPYDVFLVDSDFRTEKKAKKITEQKTAAEMAKAAVDTTKSGKHHFLRLYNSERKLKLIAKSERQYIQFQESLNTMMTDTVWSRKQRFNSYAPVRNNVWARWLVDGRDHMWQVSRAIDNAKDFIYIHDWWLSPELYMRRPAAISQKWRLDRLLQRKAEEGVKIFVIVYRNIESAIPIDSEYTKWALLDLHENICVQRSPNQFRQNQFFWAHHEKLVVVDNMMAFVGGVDLCFGRWDDPCHRLTDDKLTGFEMDLPGDVPRDSEHCQVWPGKDYSNPRVQDFYALDRPYEEMYDRTKVPRMPWHDIAMQLVGQPARDVGRHFVQRWNYILRNRVPTRPTPVLLPPPEYEAEELERLGLSGTCQVQILRSCSSWSMGTPNKVEHSIMNAYCHLIRTSEHFVYIENQFYISSCTVEGTPIHNQIGNAIVERAVRAFEEGEKWQACLVIPLMPGFQNSVDAQDGTSIRLIMQCQYRSICRGESSIFGRLRAKGIDPEQYVRFYSLRQWGKIGPRKCLTTEQLYIHAKCMIVDDRTAIIGSANINERSMLGSRDSEVAAVVTDTKMVPSFMGGEAYEVGEFAHGLRVRLMREHLGIDVDAVYRKEVGRKEREAQDKEMGRIYREEEEGRRSERGAGLDGAVEEAGDYFGTPPETPAVPLRERGRKGGAGVMDSASSSGTSEESATPQDTVEKVKAETKKEAQRDLDVDGYGTDNMKALVDAGDIGLTDTFTDRQGREVLLKKNAPDGKLIRKMEEHLEARSRSASRERKVELPARPPWPMERLDTVQVGLMPRSQLPKLPALDDTDIGGPPLTRGMSQSSSTAKLLNPLIASMRLPEVHEDCMTDPLSSGFYQDIWHTVAENNTRLYRQVFRCMPDSEVLDWKAYERFSEYSERFMQSQGLGASKVKAPKEAPEQSGPPGTGSTGDTVAGGIAGVLGGEGRARSKSLFGAAMSKLRPGSKASEETQTHTEELREKEGTGEQSQPPGSPSGSGLSSGQTVVPSPQPVDEKDGVAAAVATKYSGEGVAPDEKAGVPSSLQPNVEEAIDTSFERKRTVQYSDSVNHAPETTATQSNAGLQHSASQSKQRRRRGTTKSSGRPAAVEEVLGREEAEELMRMVQGHLVLWPYDWLEKEERGGNWLYNIDQLAPLEIYD</sequence>
<dbReference type="PANTHER" id="PTHR18896">
    <property type="entry name" value="PHOSPHOLIPASE D"/>
    <property type="match status" value="1"/>
</dbReference>
<keyword evidence="4" id="KW-0677">Repeat</keyword>
<protein>
    <recommendedName>
        <fullName evidence="9">Phospholipase D1</fullName>
        <ecNumber evidence="3">3.1.4.4</ecNumber>
    </recommendedName>
    <alternativeName>
        <fullName evidence="8">Choline phosphatase 1</fullName>
    </alternativeName>
    <alternativeName>
        <fullName evidence="10">Phosphatidylcholine-hydrolyzing phospholipase D1</fullName>
    </alternativeName>
</protein>
<accession>A0A4U0WYL3</accession>
<dbReference type="Gene3D" id="3.30.870.10">
    <property type="entry name" value="Endonuclease Chain A"/>
    <property type="match status" value="2"/>
</dbReference>
<dbReference type="GO" id="GO:0004630">
    <property type="term" value="F:phospholipase D activity"/>
    <property type="evidence" value="ECO:0007669"/>
    <property type="project" value="UniProtKB-EC"/>
</dbReference>
<keyword evidence="14" id="KW-1185">Reference proteome</keyword>
<feature type="compositionally biased region" description="Polar residues" evidence="11">
    <location>
        <begin position="1795"/>
        <end position="1820"/>
    </location>
</feature>
<evidence type="ECO:0000256" key="1">
    <source>
        <dbReference type="ARBA" id="ARBA00000798"/>
    </source>
</evidence>
<feature type="region of interest" description="Disordered" evidence="11">
    <location>
        <begin position="355"/>
        <end position="376"/>
    </location>
</feature>
<evidence type="ECO:0000256" key="6">
    <source>
        <dbReference type="ARBA" id="ARBA00022963"/>
    </source>
</evidence>
<dbReference type="SMART" id="SM00155">
    <property type="entry name" value="PLDc"/>
    <property type="match status" value="2"/>
</dbReference>
<feature type="compositionally biased region" description="Polar residues" evidence="11">
    <location>
        <begin position="284"/>
        <end position="293"/>
    </location>
</feature>
<feature type="region of interest" description="Disordered" evidence="11">
    <location>
        <begin position="1642"/>
        <end position="1676"/>
    </location>
</feature>